<dbReference type="EnsemblPlants" id="KRG99123">
    <property type="protein sequence ID" value="KRG99123"/>
    <property type="gene ID" value="GLYMA_18G122900"/>
</dbReference>
<evidence type="ECO:0000256" key="9">
    <source>
        <dbReference type="ARBA" id="ARBA00023136"/>
    </source>
</evidence>
<evidence type="ECO:0000256" key="10">
    <source>
        <dbReference type="ARBA" id="ARBA00023180"/>
    </source>
</evidence>
<keyword evidence="12" id="KW-0119">Carbohydrate metabolism</keyword>
<dbReference type="GO" id="GO:0006004">
    <property type="term" value="P:fucose metabolic process"/>
    <property type="evidence" value="ECO:0007669"/>
    <property type="project" value="UniProtKB-KW"/>
</dbReference>
<evidence type="ECO:0000313" key="14">
    <source>
        <dbReference type="EMBL" id="KRG99123.1"/>
    </source>
</evidence>
<keyword evidence="7" id="KW-0735">Signal-anchor</keyword>
<dbReference type="InterPro" id="IPR019378">
    <property type="entry name" value="GDP-Fuc_O-FucTrfase"/>
</dbReference>
<sequence>MIFLDHFITSLRDEVRIIKILPPKVKKRVELGLLYSMPPISWSNISYYENQVLPLLLKHKVIQLNRTDARLANNGLPGEIQKLRCRVNFNALRFTTQIEELGRMIVKVLREKRPFLALHLRYEMDMLAFSGCAHDCYSKEEEELTRMRWI</sequence>
<keyword evidence="9" id="KW-0472">Membrane</keyword>
<dbReference type="PaxDb" id="3847-GLYMA18G15770.1"/>
<evidence type="ECO:0000256" key="12">
    <source>
        <dbReference type="ARBA" id="ARBA00023277"/>
    </source>
</evidence>
<keyword evidence="11" id="KW-0294">Fucose metabolism</keyword>
<evidence type="ECO:0000256" key="6">
    <source>
        <dbReference type="ARBA" id="ARBA00022692"/>
    </source>
</evidence>
<evidence type="ECO:0000313" key="15">
    <source>
        <dbReference type="EnsemblPlants" id="KRG99123"/>
    </source>
</evidence>
<accession>A0A0R0FB65</accession>
<name>A0A0R0FB65_SOYBN</name>
<protein>
    <recommendedName>
        <fullName evidence="13">O-fucosyltransferase family protein</fullName>
    </recommendedName>
</protein>
<evidence type="ECO:0000256" key="8">
    <source>
        <dbReference type="ARBA" id="ARBA00022989"/>
    </source>
</evidence>
<dbReference type="Proteomes" id="UP000008827">
    <property type="component" value="Chromosome 18"/>
</dbReference>
<dbReference type="AlphaFoldDB" id="A0A0R0FB65"/>
<comment type="pathway">
    <text evidence="2">Glycan metabolism.</text>
</comment>
<keyword evidence="16" id="KW-1185">Reference proteome</keyword>
<organism evidence="14">
    <name type="scientific">Glycine max</name>
    <name type="common">Soybean</name>
    <name type="synonym">Glycine hispida</name>
    <dbReference type="NCBI Taxonomy" id="3847"/>
    <lineage>
        <taxon>Eukaryota</taxon>
        <taxon>Viridiplantae</taxon>
        <taxon>Streptophyta</taxon>
        <taxon>Embryophyta</taxon>
        <taxon>Tracheophyta</taxon>
        <taxon>Spermatophyta</taxon>
        <taxon>Magnoliopsida</taxon>
        <taxon>eudicotyledons</taxon>
        <taxon>Gunneridae</taxon>
        <taxon>Pentapetalae</taxon>
        <taxon>rosids</taxon>
        <taxon>fabids</taxon>
        <taxon>Fabales</taxon>
        <taxon>Fabaceae</taxon>
        <taxon>Papilionoideae</taxon>
        <taxon>50 kb inversion clade</taxon>
        <taxon>NPAAA clade</taxon>
        <taxon>indigoferoid/millettioid clade</taxon>
        <taxon>Phaseoleae</taxon>
        <taxon>Glycine</taxon>
        <taxon>Glycine subgen. Soja</taxon>
    </lineage>
</organism>
<proteinExistence type="inferred from homology"/>
<keyword evidence="10" id="KW-0325">Glycoprotein</keyword>
<comment type="subcellular location">
    <subcellularLocation>
        <location evidence="1">Membrane</location>
        <topology evidence="1">Single-pass type II membrane protein</topology>
    </subcellularLocation>
</comment>
<evidence type="ECO:0000256" key="2">
    <source>
        <dbReference type="ARBA" id="ARBA00004881"/>
    </source>
</evidence>
<keyword evidence="8" id="KW-1133">Transmembrane helix</keyword>
<reference evidence="15" key="2">
    <citation type="submission" date="2018-02" db="UniProtKB">
        <authorList>
            <consortium name="EnsemblPlants"/>
        </authorList>
    </citation>
    <scope>IDENTIFICATION</scope>
    <source>
        <strain evidence="15">Williams 82</strain>
    </source>
</reference>
<dbReference type="Pfam" id="PF10250">
    <property type="entry name" value="O-FucT"/>
    <property type="match status" value="1"/>
</dbReference>
<keyword evidence="5" id="KW-0808">Transferase</keyword>
<dbReference type="GO" id="GO:0016020">
    <property type="term" value="C:membrane"/>
    <property type="evidence" value="ECO:0007669"/>
    <property type="project" value="UniProtKB-SubCell"/>
</dbReference>
<evidence type="ECO:0000256" key="11">
    <source>
        <dbReference type="ARBA" id="ARBA00023253"/>
    </source>
</evidence>
<evidence type="ECO:0000313" key="16">
    <source>
        <dbReference type="Proteomes" id="UP000008827"/>
    </source>
</evidence>
<evidence type="ECO:0000256" key="1">
    <source>
        <dbReference type="ARBA" id="ARBA00004606"/>
    </source>
</evidence>
<dbReference type="InParanoid" id="A0A0R0FB65"/>
<evidence type="ECO:0000256" key="5">
    <source>
        <dbReference type="ARBA" id="ARBA00022679"/>
    </source>
</evidence>
<gene>
    <name evidence="14" type="ORF">GLYMA_18G122900</name>
</gene>
<dbReference type="Gramene" id="KRG99123">
    <property type="protein sequence ID" value="KRG99123"/>
    <property type="gene ID" value="GLYMA_18G122900"/>
</dbReference>
<dbReference type="OMA" id="NENCRHY"/>
<evidence type="ECO:0000256" key="4">
    <source>
        <dbReference type="ARBA" id="ARBA00022676"/>
    </source>
</evidence>
<evidence type="ECO:0000256" key="13">
    <source>
        <dbReference type="ARBA" id="ARBA00030350"/>
    </source>
</evidence>
<dbReference type="PANTHER" id="PTHR31741">
    <property type="entry name" value="OS02G0726500 PROTEIN-RELATED"/>
    <property type="match status" value="1"/>
</dbReference>
<reference evidence="14 15" key="1">
    <citation type="journal article" date="2010" name="Nature">
        <title>Genome sequence of the palaeopolyploid soybean.</title>
        <authorList>
            <person name="Schmutz J."/>
            <person name="Cannon S.B."/>
            <person name="Schlueter J."/>
            <person name="Ma J."/>
            <person name="Mitros T."/>
            <person name="Nelson W."/>
            <person name="Hyten D.L."/>
            <person name="Song Q."/>
            <person name="Thelen J.J."/>
            <person name="Cheng J."/>
            <person name="Xu D."/>
            <person name="Hellsten U."/>
            <person name="May G.D."/>
            <person name="Yu Y."/>
            <person name="Sakurai T."/>
            <person name="Umezawa T."/>
            <person name="Bhattacharyya M.K."/>
            <person name="Sandhu D."/>
            <person name="Valliyodan B."/>
            <person name="Lindquist E."/>
            <person name="Peto M."/>
            <person name="Grant D."/>
            <person name="Shu S."/>
            <person name="Goodstein D."/>
            <person name="Barry K."/>
            <person name="Futrell-Griggs M."/>
            <person name="Abernathy B."/>
            <person name="Du J."/>
            <person name="Tian Z."/>
            <person name="Zhu L."/>
            <person name="Gill N."/>
            <person name="Joshi T."/>
            <person name="Libault M."/>
            <person name="Sethuraman A."/>
            <person name="Zhang X.-C."/>
            <person name="Shinozaki K."/>
            <person name="Nguyen H.T."/>
            <person name="Wing R.A."/>
            <person name="Cregan P."/>
            <person name="Specht J."/>
            <person name="Grimwood J."/>
            <person name="Rokhsar D."/>
            <person name="Stacey G."/>
            <person name="Shoemaker R.C."/>
            <person name="Jackson S.A."/>
        </authorList>
    </citation>
    <scope>NUCLEOTIDE SEQUENCE [LARGE SCALE GENOMIC DNA]</scope>
    <source>
        <strain evidence="15">cv. Williams 82</strain>
        <tissue evidence="14">Callus</tissue>
    </source>
</reference>
<reference evidence="14" key="3">
    <citation type="submission" date="2018-07" db="EMBL/GenBank/DDBJ databases">
        <title>WGS assembly of Glycine max.</title>
        <authorList>
            <person name="Schmutz J."/>
            <person name="Cannon S."/>
            <person name="Schlueter J."/>
            <person name="Ma J."/>
            <person name="Mitros T."/>
            <person name="Nelson W."/>
            <person name="Hyten D."/>
            <person name="Song Q."/>
            <person name="Thelen J."/>
            <person name="Cheng J."/>
            <person name="Xu D."/>
            <person name="Hellsten U."/>
            <person name="May G."/>
            <person name="Yu Y."/>
            <person name="Sakurai T."/>
            <person name="Umezawa T."/>
            <person name="Bhattacharyya M."/>
            <person name="Sandhu D."/>
            <person name="Valliyodan B."/>
            <person name="Lindquist E."/>
            <person name="Peto M."/>
            <person name="Grant D."/>
            <person name="Shu S."/>
            <person name="Goodstein D."/>
            <person name="Barry K."/>
            <person name="Futrell-Griggs M."/>
            <person name="Abernathy B."/>
            <person name="Du J."/>
            <person name="Tian Z."/>
            <person name="Zhu L."/>
            <person name="Gill N."/>
            <person name="Joshi T."/>
            <person name="Libault M."/>
            <person name="Sethuraman A."/>
            <person name="Zhang X."/>
            <person name="Shinozaki K."/>
            <person name="Nguyen H."/>
            <person name="Wing R."/>
            <person name="Cregan P."/>
            <person name="Specht J."/>
            <person name="Grimwood J."/>
            <person name="Rokhsar D."/>
            <person name="Stacey G."/>
            <person name="Shoemaker R."/>
            <person name="Jackson S."/>
        </authorList>
    </citation>
    <scope>NUCLEOTIDE SEQUENCE</scope>
    <source>
        <tissue evidence="14">Callus</tissue>
    </source>
</reference>
<keyword evidence="6" id="KW-0812">Transmembrane</keyword>
<dbReference type="GO" id="GO:0016757">
    <property type="term" value="F:glycosyltransferase activity"/>
    <property type="evidence" value="ECO:0007669"/>
    <property type="project" value="UniProtKB-KW"/>
</dbReference>
<dbReference type="PANTHER" id="PTHR31741:SF103">
    <property type="entry name" value="O-FUCOSYLTRANSFERASE FAMILY PROTEIN"/>
    <property type="match status" value="1"/>
</dbReference>
<comment type="similarity">
    <text evidence="3">Belongs to the glycosyltransferase GT106 family.</text>
</comment>
<evidence type="ECO:0000256" key="3">
    <source>
        <dbReference type="ARBA" id="ARBA00007737"/>
    </source>
</evidence>
<evidence type="ECO:0000256" key="7">
    <source>
        <dbReference type="ARBA" id="ARBA00022968"/>
    </source>
</evidence>
<keyword evidence="4" id="KW-0328">Glycosyltransferase</keyword>
<dbReference type="EMBL" id="CM000851">
    <property type="protein sequence ID" value="KRG99123.1"/>
    <property type="molecule type" value="Genomic_DNA"/>
</dbReference>